<feature type="transmembrane region" description="Helical" evidence="1">
    <location>
        <begin position="6"/>
        <end position="27"/>
    </location>
</feature>
<sequence length="128" mass="13591">MSNSKFIVIIAISIAASGIFAAIFFLFPTGVSSGEYGIMVDPTKEKQSLFIMARVSIENTGSLPLTNVRVNFGEGEILSLGTLKPGQDIIVSPPAGNSLQYVIVTANEGIYVSKVYREPIAMPGMMGS</sequence>
<reference evidence="2" key="1">
    <citation type="journal article" date="2014" name="Genome Biol. Evol.">
        <title>Pangenome evidence for extensive interdomain horizontal transfer affecting lineage core and shell genes in uncultured planktonic thaumarchaeota and euryarchaeota.</title>
        <authorList>
            <person name="Deschamps P."/>
            <person name="Zivanovic Y."/>
            <person name="Moreira D."/>
            <person name="Rodriguez-Valera F."/>
            <person name="Lopez-Garcia P."/>
        </authorList>
    </citation>
    <scope>NUCLEOTIDE SEQUENCE</scope>
</reference>
<name>A0A075HM22_9ARCH</name>
<evidence type="ECO:0000313" key="2">
    <source>
        <dbReference type="EMBL" id="AIF15013.1"/>
    </source>
</evidence>
<dbReference type="EMBL" id="KF901017">
    <property type="protein sequence ID" value="AIF15013.1"/>
    <property type="molecule type" value="Genomic_DNA"/>
</dbReference>
<keyword evidence="1" id="KW-0812">Transmembrane</keyword>
<protein>
    <submittedName>
        <fullName evidence="2">Uncharacterized protein</fullName>
    </submittedName>
</protein>
<keyword evidence="1" id="KW-1133">Transmembrane helix</keyword>
<organism evidence="2">
    <name type="scientific">uncultured marine thaumarchaeote KM3_69_B11</name>
    <dbReference type="NCBI Taxonomy" id="1456244"/>
    <lineage>
        <taxon>Archaea</taxon>
        <taxon>Nitrososphaerota</taxon>
        <taxon>environmental samples</taxon>
    </lineage>
</organism>
<dbReference type="AlphaFoldDB" id="A0A075HM22"/>
<keyword evidence="1" id="KW-0472">Membrane</keyword>
<accession>A0A075HM22</accession>
<evidence type="ECO:0000256" key="1">
    <source>
        <dbReference type="SAM" id="Phobius"/>
    </source>
</evidence>
<proteinExistence type="predicted"/>